<proteinExistence type="predicted"/>
<name>A0A2P2P539_RHIMU</name>
<keyword evidence="1" id="KW-0732">Signal</keyword>
<reference evidence="2" key="1">
    <citation type="submission" date="2018-02" db="EMBL/GenBank/DDBJ databases">
        <title>Rhizophora mucronata_Transcriptome.</title>
        <authorList>
            <person name="Meera S.P."/>
            <person name="Sreeshan A."/>
            <person name="Augustine A."/>
        </authorList>
    </citation>
    <scope>NUCLEOTIDE SEQUENCE</scope>
    <source>
        <tissue evidence="2">Leaf</tissue>
    </source>
</reference>
<dbReference type="AlphaFoldDB" id="A0A2P2P539"/>
<organism evidence="2">
    <name type="scientific">Rhizophora mucronata</name>
    <name type="common">Asiatic mangrove</name>
    <dbReference type="NCBI Taxonomy" id="61149"/>
    <lineage>
        <taxon>Eukaryota</taxon>
        <taxon>Viridiplantae</taxon>
        <taxon>Streptophyta</taxon>
        <taxon>Embryophyta</taxon>
        <taxon>Tracheophyta</taxon>
        <taxon>Spermatophyta</taxon>
        <taxon>Magnoliopsida</taxon>
        <taxon>eudicotyledons</taxon>
        <taxon>Gunneridae</taxon>
        <taxon>Pentapetalae</taxon>
        <taxon>rosids</taxon>
        <taxon>fabids</taxon>
        <taxon>Malpighiales</taxon>
        <taxon>Rhizophoraceae</taxon>
        <taxon>Rhizophora</taxon>
    </lineage>
</organism>
<protein>
    <submittedName>
        <fullName evidence="2">Uncharacterized protein</fullName>
    </submittedName>
</protein>
<feature type="chain" id="PRO_5015160240" evidence="1">
    <location>
        <begin position="24"/>
        <end position="47"/>
    </location>
</feature>
<accession>A0A2P2P539</accession>
<evidence type="ECO:0000313" key="2">
    <source>
        <dbReference type="EMBL" id="MBX49731.1"/>
    </source>
</evidence>
<evidence type="ECO:0000256" key="1">
    <source>
        <dbReference type="SAM" id="SignalP"/>
    </source>
</evidence>
<sequence>MRTILCFLCLCMILLHSRPSSKGQRTINCRELVSGEPGVGLAGIGGH</sequence>
<feature type="signal peptide" evidence="1">
    <location>
        <begin position="1"/>
        <end position="23"/>
    </location>
</feature>
<dbReference type="EMBL" id="GGEC01069247">
    <property type="protein sequence ID" value="MBX49731.1"/>
    <property type="molecule type" value="Transcribed_RNA"/>
</dbReference>